<proteinExistence type="predicted"/>
<evidence type="ECO:0000313" key="1">
    <source>
        <dbReference type="EMBL" id="KAJ5335612.1"/>
    </source>
</evidence>
<evidence type="ECO:0000313" key="2">
    <source>
        <dbReference type="Proteomes" id="UP001147695"/>
    </source>
</evidence>
<reference evidence="1" key="1">
    <citation type="submission" date="2022-12" db="EMBL/GenBank/DDBJ databases">
        <authorList>
            <person name="Petersen C."/>
        </authorList>
    </citation>
    <scope>NUCLEOTIDE SEQUENCE</scope>
    <source>
        <strain evidence="1">IBT 35673</strain>
    </source>
</reference>
<name>A0A9W9QHP9_PENBR</name>
<dbReference type="InterPro" id="IPR022190">
    <property type="entry name" value="DUF3716"/>
</dbReference>
<accession>A0A9W9QHP9</accession>
<dbReference type="Pfam" id="PF12511">
    <property type="entry name" value="DUF3716"/>
    <property type="match status" value="1"/>
</dbReference>
<comment type="caution">
    <text evidence="1">The sequence shown here is derived from an EMBL/GenBank/DDBJ whole genome shotgun (WGS) entry which is preliminary data.</text>
</comment>
<gene>
    <name evidence="1" type="ORF">N7452_008015</name>
</gene>
<sequence>MPPALQAPAFSPSNIHIAGDDFVAPRPGEWVRFCQWVPWARGKTAGAYRSTTISVLSTAIAHRDLSLRPLSVQTPSIFSKQIGESLEHIEGVLIYLTGAEVDDAPCRFCLEGNGPFPLCVVSVANGAPSICANCRWASHLCTFRNNNRNDEGIMFRERLFRSDEWFNLEATLDALDAAHLSQGTGPTQSPAATGVHQAQLQVIQTARAVRRYVNARRL</sequence>
<dbReference type="AlphaFoldDB" id="A0A9W9QHP9"/>
<reference evidence="1" key="2">
    <citation type="journal article" date="2023" name="IMA Fungus">
        <title>Comparative genomic study of the Penicillium genus elucidates a diverse pangenome and 15 lateral gene transfer events.</title>
        <authorList>
            <person name="Petersen C."/>
            <person name="Sorensen T."/>
            <person name="Nielsen M.R."/>
            <person name="Sondergaard T.E."/>
            <person name="Sorensen J.L."/>
            <person name="Fitzpatrick D.A."/>
            <person name="Frisvad J.C."/>
            <person name="Nielsen K.L."/>
        </authorList>
    </citation>
    <scope>NUCLEOTIDE SEQUENCE</scope>
    <source>
        <strain evidence="1">IBT 35673</strain>
    </source>
</reference>
<dbReference type="Proteomes" id="UP001147695">
    <property type="component" value="Unassembled WGS sequence"/>
</dbReference>
<organism evidence="1 2">
    <name type="scientific">Penicillium brevicompactum</name>
    <dbReference type="NCBI Taxonomy" id="5074"/>
    <lineage>
        <taxon>Eukaryota</taxon>
        <taxon>Fungi</taxon>
        <taxon>Dikarya</taxon>
        <taxon>Ascomycota</taxon>
        <taxon>Pezizomycotina</taxon>
        <taxon>Eurotiomycetes</taxon>
        <taxon>Eurotiomycetidae</taxon>
        <taxon>Eurotiales</taxon>
        <taxon>Aspergillaceae</taxon>
        <taxon>Penicillium</taxon>
    </lineage>
</organism>
<protein>
    <submittedName>
        <fullName evidence="1">Uncharacterized protein</fullName>
    </submittedName>
</protein>
<dbReference type="EMBL" id="JAPZBQ010000004">
    <property type="protein sequence ID" value="KAJ5335612.1"/>
    <property type="molecule type" value="Genomic_DNA"/>
</dbReference>